<dbReference type="Gene3D" id="3.40.190.10">
    <property type="entry name" value="Periplasmic binding protein-like II"/>
    <property type="match status" value="1"/>
</dbReference>
<comment type="caution">
    <text evidence="1">The sequence shown here is derived from an EMBL/GenBank/DDBJ whole genome shotgun (WGS) entry which is preliminary data.</text>
</comment>
<dbReference type="PANTHER" id="PTHR43649:SF32">
    <property type="entry name" value="SUGAR BINDING SECRETED PROTEIN"/>
    <property type="match status" value="1"/>
</dbReference>
<dbReference type="InterPro" id="IPR006059">
    <property type="entry name" value="SBP"/>
</dbReference>
<dbReference type="PANTHER" id="PTHR43649">
    <property type="entry name" value="ARABINOSE-BINDING PROTEIN-RELATED"/>
    <property type="match status" value="1"/>
</dbReference>
<dbReference type="AlphaFoldDB" id="A0A563EQL3"/>
<dbReference type="SUPFAM" id="SSF53850">
    <property type="entry name" value="Periplasmic binding protein-like II"/>
    <property type="match status" value="1"/>
</dbReference>
<dbReference type="Pfam" id="PF13416">
    <property type="entry name" value="SBP_bac_8"/>
    <property type="match status" value="1"/>
</dbReference>
<evidence type="ECO:0000313" key="2">
    <source>
        <dbReference type="Proteomes" id="UP000316639"/>
    </source>
</evidence>
<dbReference type="EMBL" id="VOBR01000017">
    <property type="protein sequence ID" value="TWP49067.1"/>
    <property type="molecule type" value="Genomic_DNA"/>
</dbReference>
<accession>A0A563EQL3</accession>
<dbReference type="Proteomes" id="UP000316639">
    <property type="component" value="Unassembled WGS sequence"/>
</dbReference>
<organism evidence="1 2">
    <name type="scientific">Lentzea tibetensis</name>
    <dbReference type="NCBI Taxonomy" id="2591470"/>
    <lineage>
        <taxon>Bacteria</taxon>
        <taxon>Bacillati</taxon>
        <taxon>Actinomycetota</taxon>
        <taxon>Actinomycetes</taxon>
        <taxon>Pseudonocardiales</taxon>
        <taxon>Pseudonocardiaceae</taxon>
        <taxon>Lentzea</taxon>
    </lineage>
</organism>
<reference evidence="1 2" key="1">
    <citation type="submission" date="2019-07" db="EMBL/GenBank/DDBJ databases">
        <title>Lentzea xizangensis sp. nov., isolated from Qinghai-Tibetan Plateau Soils.</title>
        <authorList>
            <person name="Huang J."/>
        </authorList>
    </citation>
    <scope>NUCLEOTIDE SEQUENCE [LARGE SCALE GENOMIC DNA]</scope>
    <source>
        <strain evidence="1 2">FXJ1.1311</strain>
    </source>
</reference>
<keyword evidence="2" id="KW-1185">Reference proteome</keyword>
<sequence length="401" mass="43976">MNRRAFLALAGLVAAGCATEDRDGLTLWMWSGGLSEKLLEEASRQFPGLKPLQVGAAFKSKLMTNLAGRSHVPDITGLKGEDISAFFPNADQFVDLKSLGAERLRPQYLDWKWQQGSTAEGKMIGFPIDTGPTGLFYRQDVFDTRGIKGDSLRTWEDYFDAGVELKPNALMILNLRMVFIMAMAQSKRQLVDEGGRFIGDQDHVRHAWDLAVKAQQLGINAAMQDGSPDVNAALTTGKVPSMIGASWAAADLKSGAPDSAGTWRVALTPGGAANYGGSFLGITKYCREPDKAFEVITWLLNADRQTQGFLDLNLFPSTPDTFARPELRQPDDFFGGQVIVDTFAESAKQVPIAYLSPYEVRLSILFHDELSSVETLGKPPEEAWRDAQDKARRIADHVGLT</sequence>
<dbReference type="PROSITE" id="PS51257">
    <property type="entry name" value="PROKAR_LIPOPROTEIN"/>
    <property type="match status" value="1"/>
</dbReference>
<proteinExistence type="predicted"/>
<dbReference type="InterPro" id="IPR050490">
    <property type="entry name" value="Bact_solute-bd_prot1"/>
</dbReference>
<protein>
    <submittedName>
        <fullName evidence="1">Extracellular solute-binding protein</fullName>
    </submittedName>
</protein>
<evidence type="ECO:0000313" key="1">
    <source>
        <dbReference type="EMBL" id="TWP49067.1"/>
    </source>
</evidence>
<dbReference type="OrthoDB" id="3226017at2"/>
<name>A0A563EQL3_9PSEU</name>
<gene>
    <name evidence="1" type="ORF">FKR81_25690</name>
</gene>
<dbReference type="RefSeq" id="WP_146355246.1">
    <property type="nucleotide sequence ID" value="NZ_VOBR01000017.1"/>
</dbReference>